<dbReference type="EMBL" id="KB202014">
    <property type="protein sequence ID" value="ESO92913.1"/>
    <property type="molecule type" value="Genomic_DNA"/>
</dbReference>
<dbReference type="PANTHER" id="PTHR48051">
    <property type="match status" value="1"/>
</dbReference>
<dbReference type="GO" id="GO:0005737">
    <property type="term" value="C:cytoplasm"/>
    <property type="evidence" value="ECO:0007669"/>
    <property type="project" value="TreeGrafter"/>
</dbReference>
<gene>
    <name evidence="4" type="ORF">LOTGIDRAFT_232977</name>
</gene>
<evidence type="ECO:0000256" key="1">
    <source>
        <dbReference type="ARBA" id="ARBA00022614"/>
    </source>
</evidence>
<dbReference type="KEGG" id="lgi:LOTGIDRAFT_232977"/>
<dbReference type="HOGENOM" id="CLU_029290_0_0_1"/>
<keyword evidence="5" id="KW-1185">Reference proteome</keyword>
<evidence type="ECO:0008006" key="6">
    <source>
        <dbReference type="Google" id="ProtNLM"/>
    </source>
</evidence>
<dbReference type="PANTHER" id="PTHR48051:SF46">
    <property type="entry name" value="LEUCINE RICH REPEAT-CONTAINING DOMAIN PROTEIN"/>
    <property type="match status" value="1"/>
</dbReference>
<dbReference type="InterPro" id="IPR050216">
    <property type="entry name" value="LRR_domain-containing"/>
</dbReference>
<dbReference type="SUPFAM" id="SSF52058">
    <property type="entry name" value="L domain-like"/>
    <property type="match status" value="1"/>
</dbReference>
<sequence length="629" mass="71249">MAAPSKNNFLSSTDIPGLTSHKNVGTKLLRRPRAPKPSSPPNSSSSPVRFQEPTEDSSPEKYYPDTSEIESRTESHSVEYTNRYSPVSPPPPSETISNRLSFPAGTYTSRESHVTSFLTRDNTKYILDPVFRGRTSLGTYVDGKSLVKPFKTRGPDPFPLRQTKQFPPVFQDCSLDDDYYHTPPAFTLEHFLTVSKKERLPLIRVKQIMYSTHNYKKLTKLLAAKFIHRVKSGVTRASNKILTPESQKIPAYEPRVPQKQLLIEMAAMIKKHVRDMTDTEVKTLIKPMPKFTSLNGKEMVPHTEIILYEDRSTDRINLHNKNKQSSELPEQEAVFHSARSQYFQGSVRSKSPFTVAGEGTITPSELAILDALISGGSALSLKAHFISELPDIAPMVKTITYLNLSFNDFTSVPEEVLDIHQLQIFKMRNNPLLVLPDDIDRLCCLRTLVVSFCLISTIPNSLYKLQTLEHVNLSYNKLTSISNDIKYMKNLVELNIEGNQLPAMPCGALTLNLQYLNVKNNFMHPLFWKEHTDNMPQTLCDLSVLCLYKSERYQLKDLPDSVQTLYKKAGKCDCCHQAMFGQGIKIIRPVSKIYGIKNLPFIFRACSLSCLKFFNENTESLSSILYGDD</sequence>
<dbReference type="OMA" id="FWKENTR"/>
<protein>
    <recommendedName>
        <fullName evidence="6">Leucine-rich repeat-containing protein 63</fullName>
    </recommendedName>
</protein>
<evidence type="ECO:0000256" key="3">
    <source>
        <dbReference type="SAM" id="MobiDB-lite"/>
    </source>
</evidence>
<dbReference type="InterPro" id="IPR001611">
    <property type="entry name" value="Leu-rich_rpt"/>
</dbReference>
<proteinExistence type="predicted"/>
<feature type="compositionally biased region" description="Basic and acidic residues" evidence="3">
    <location>
        <begin position="58"/>
        <end position="77"/>
    </location>
</feature>
<dbReference type="Proteomes" id="UP000030746">
    <property type="component" value="Unassembled WGS sequence"/>
</dbReference>
<dbReference type="Pfam" id="PF13855">
    <property type="entry name" value="LRR_8"/>
    <property type="match status" value="1"/>
</dbReference>
<dbReference type="RefSeq" id="XP_009056597.1">
    <property type="nucleotide sequence ID" value="XM_009058349.1"/>
</dbReference>
<dbReference type="GeneID" id="20249112"/>
<dbReference type="AlphaFoldDB" id="V3ZNH6"/>
<evidence type="ECO:0000313" key="5">
    <source>
        <dbReference type="Proteomes" id="UP000030746"/>
    </source>
</evidence>
<name>V3ZNH6_LOTGI</name>
<dbReference type="STRING" id="225164.V3ZNH6"/>
<dbReference type="CTD" id="20249112"/>
<keyword evidence="2" id="KW-0677">Repeat</keyword>
<feature type="compositionally biased region" description="Polar residues" evidence="3">
    <location>
        <begin position="1"/>
        <end position="14"/>
    </location>
</feature>
<dbReference type="PROSITE" id="PS51450">
    <property type="entry name" value="LRR"/>
    <property type="match status" value="1"/>
</dbReference>
<dbReference type="OrthoDB" id="660555at2759"/>
<evidence type="ECO:0000313" key="4">
    <source>
        <dbReference type="EMBL" id="ESO92913.1"/>
    </source>
</evidence>
<feature type="region of interest" description="Disordered" evidence="3">
    <location>
        <begin position="1"/>
        <end position="101"/>
    </location>
</feature>
<evidence type="ECO:0000256" key="2">
    <source>
        <dbReference type="ARBA" id="ARBA00022737"/>
    </source>
</evidence>
<accession>V3ZNH6</accession>
<keyword evidence="1" id="KW-0433">Leucine-rich repeat</keyword>
<organism evidence="4 5">
    <name type="scientific">Lottia gigantea</name>
    <name type="common">Giant owl limpet</name>
    <dbReference type="NCBI Taxonomy" id="225164"/>
    <lineage>
        <taxon>Eukaryota</taxon>
        <taxon>Metazoa</taxon>
        <taxon>Spiralia</taxon>
        <taxon>Lophotrochozoa</taxon>
        <taxon>Mollusca</taxon>
        <taxon>Gastropoda</taxon>
        <taxon>Patellogastropoda</taxon>
        <taxon>Lottioidea</taxon>
        <taxon>Lottiidae</taxon>
        <taxon>Lottia</taxon>
    </lineage>
</organism>
<reference evidence="4 5" key="1">
    <citation type="journal article" date="2013" name="Nature">
        <title>Insights into bilaterian evolution from three spiralian genomes.</title>
        <authorList>
            <person name="Simakov O."/>
            <person name="Marletaz F."/>
            <person name="Cho S.J."/>
            <person name="Edsinger-Gonzales E."/>
            <person name="Havlak P."/>
            <person name="Hellsten U."/>
            <person name="Kuo D.H."/>
            <person name="Larsson T."/>
            <person name="Lv J."/>
            <person name="Arendt D."/>
            <person name="Savage R."/>
            <person name="Osoegawa K."/>
            <person name="de Jong P."/>
            <person name="Grimwood J."/>
            <person name="Chapman J.A."/>
            <person name="Shapiro H."/>
            <person name="Aerts A."/>
            <person name="Otillar R.P."/>
            <person name="Terry A.Y."/>
            <person name="Boore J.L."/>
            <person name="Grigoriev I.V."/>
            <person name="Lindberg D.R."/>
            <person name="Seaver E.C."/>
            <person name="Weisblat D.A."/>
            <person name="Putnam N.H."/>
            <person name="Rokhsar D.S."/>
        </authorList>
    </citation>
    <scope>NUCLEOTIDE SEQUENCE [LARGE SCALE GENOMIC DNA]</scope>
</reference>
<dbReference type="InterPro" id="IPR032675">
    <property type="entry name" value="LRR_dom_sf"/>
</dbReference>
<dbReference type="Gene3D" id="3.80.10.10">
    <property type="entry name" value="Ribonuclease Inhibitor"/>
    <property type="match status" value="1"/>
</dbReference>